<reference evidence="1" key="1">
    <citation type="submission" date="2018-05" db="EMBL/GenBank/DDBJ databases">
        <authorList>
            <person name="Lanie J.A."/>
            <person name="Ng W.-L."/>
            <person name="Kazmierczak K.M."/>
            <person name="Andrzejewski T.M."/>
            <person name="Davidsen T.M."/>
            <person name="Wayne K.J."/>
            <person name="Tettelin H."/>
            <person name="Glass J.I."/>
            <person name="Rusch D."/>
            <person name="Podicherti R."/>
            <person name="Tsui H.-C.T."/>
            <person name="Winkler M.E."/>
        </authorList>
    </citation>
    <scope>NUCLEOTIDE SEQUENCE</scope>
</reference>
<evidence type="ECO:0000313" key="1">
    <source>
        <dbReference type="EMBL" id="SVD18252.1"/>
    </source>
</evidence>
<proteinExistence type="predicted"/>
<dbReference type="AlphaFoldDB" id="A0A382T8X2"/>
<gene>
    <name evidence="1" type="ORF">METZ01_LOCUS371106</name>
</gene>
<protein>
    <submittedName>
        <fullName evidence="1">Uncharacterized protein</fullName>
    </submittedName>
</protein>
<accession>A0A382T8X2</accession>
<dbReference type="EMBL" id="UINC01134608">
    <property type="protein sequence ID" value="SVD18252.1"/>
    <property type="molecule type" value="Genomic_DNA"/>
</dbReference>
<sequence length="143" mass="16740">GFNYLSEITGVEQFEEINSLIKKEKPFINKDRKKFRRRINPLITELRFQLITLFDISKIKLTEFESDILSQSSSDINQSNYFISDLNILGADEQINHFLNSKYGLLLEIESRLPDLDTKQKKAIYDLQKIPLTLILLKLFLIS</sequence>
<feature type="non-terminal residue" evidence="1">
    <location>
        <position position="1"/>
    </location>
</feature>
<name>A0A382T8X2_9ZZZZ</name>
<organism evidence="1">
    <name type="scientific">marine metagenome</name>
    <dbReference type="NCBI Taxonomy" id="408172"/>
    <lineage>
        <taxon>unclassified sequences</taxon>
        <taxon>metagenomes</taxon>
        <taxon>ecological metagenomes</taxon>
    </lineage>
</organism>